<evidence type="ECO:0000256" key="2">
    <source>
        <dbReference type="ARBA" id="ARBA00022833"/>
    </source>
</evidence>
<evidence type="ECO:0000256" key="3">
    <source>
        <dbReference type="ARBA" id="ARBA00023015"/>
    </source>
</evidence>
<dbReference type="OrthoDB" id="2593732at2759"/>
<sequence>MAAEPAVLHAVLALSSAHKRDIAGVGSLEVTEITIPNKHEQFTLRHYNQAISDLQPHFSAKDPASLRVALITCVLFVCLECLGGNYKAAKAHLQNGLKILRETTQSRLSTKGNSVWVLESSTDATYNHITDTFARLHMQAELWGQATQHLCLVPRAAGSLQIPITFESIYQARQYLHRLLSEIFYLTDLCCGEGKSNAGYAPRQRNIQEKLASWLRAYKASSISLQVHVTENSVAYKLLHAYYYMANIMANTFLQPQYETRFDSHISDFVSIITISIELWKVALLAGALEKGTSREAEMSSFVADMGWIAPLYFTAIKCRNHRVRLHAIRLLSSTSHKEGIWDTKVATYIAREVMRIEEKDFYKDLVVEDDFPLSEIPAEEHMSMPLLPESYRAQEVQVVLPDQPRGNIVLICRQKRDNSIVEYVYEREYIISHTWIDKI</sequence>
<evidence type="ECO:0000313" key="7">
    <source>
        <dbReference type="EMBL" id="RDW61967.1"/>
    </source>
</evidence>
<keyword evidence="8" id="KW-1185">Reference proteome</keyword>
<dbReference type="PANTHER" id="PTHR36206">
    <property type="entry name" value="ASPERCRYPTIN BIOSYNTHESIS CLUSTER-SPECIFIC TRANSCRIPTION REGULATOR ATNN-RELATED"/>
    <property type="match status" value="1"/>
</dbReference>
<keyword evidence="5" id="KW-0804">Transcription</keyword>
<keyword evidence="6" id="KW-0539">Nucleus</keyword>
<protein>
    <submittedName>
        <fullName evidence="7">Uncharacterized protein</fullName>
    </submittedName>
</protein>
<name>A0A3D8QJP4_9HELO</name>
<dbReference type="InterPro" id="IPR021858">
    <property type="entry name" value="Fun_TF"/>
</dbReference>
<dbReference type="Proteomes" id="UP000256645">
    <property type="component" value="Unassembled WGS sequence"/>
</dbReference>
<dbReference type="GO" id="GO:0046872">
    <property type="term" value="F:metal ion binding"/>
    <property type="evidence" value="ECO:0007669"/>
    <property type="project" value="UniProtKB-KW"/>
</dbReference>
<accession>A0A3D8QJP4</accession>
<dbReference type="PANTHER" id="PTHR36206:SF16">
    <property type="entry name" value="TRANSCRIPTION FACTOR DOMAIN-CONTAINING PROTEIN-RELATED"/>
    <property type="match status" value="1"/>
</dbReference>
<comment type="caution">
    <text evidence="7">The sequence shown here is derived from an EMBL/GenBank/DDBJ whole genome shotgun (WGS) entry which is preliminary data.</text>
</comment>
<dbReference type="EMBL" id="PDLM01000014">
    <property type="protein sequence ID" value="RDW61967.1"/>
    <property type="molecule type" value="Genomic_DNA"/>
</dbReference>
<gene>
    <name evidence="7" type="ORF">BP6252_11400</name>
</gene>
<keyword evidence="4" id="KW-0238">DNA-binding</keyword>
<dbReference type="Pfam" id="PF11951">
    <property type="entry name" value="Fungal_trans_2"/>
    <property type="match status" value="1"/>
</dbReference>
<evidence type="ECO:0000256" key="6">
    <source>
        <dbReference type="ARBA" id="ARBA00023242"/>
    </source>
</evidence>
<dbReference type="AlphaFoldDB" id="A0A3D8QJP4"/>
<evidence type="ECO:0000256" key="5">
    <source>
        <dbReference type="ARBA" id="ARBA00023163"/>
    </source>
</evidence>
<dbReference type="GO" id="GO:0003677">
    <property type="term" value="F:DNA binding"/>
    <property type="evidence" value="ECO:0007669"/>
    <property type="project" value="UniProtKB-KW"/>
</dbReference>
<dbReference type="InterPro" id="IPR052360">
    <property type="entry name" value="Transcr_Regulatory_Proteins"/>
</dbReference>
<keyword evidence="1" id="KW-0479">Metal-binding</keyword>
<evidence type="ECO:0000313" key="8">
    <source>
        <dbReference type="Proteomes" id="UP000256645"/>
    </source>
</evidence>
<evidence type="ECO:0000256" key="4">
    <source>
        <dbReference type="ARBA" id="ARBA00023125"/>
    </source>
</evidence>
<organism evidence="7 8">
    <name type="scientific">Coleophoma cylindrospora</name>
    <dbReference type="NCBI Taxonomy" id="1849047"/>
    <lineage>
        <taxon>Eukaryota</taxon>
        <taxon>Fungi</taxon>
        <taxon>Dikarya</taxon>
        <taxon>Ascomycota</taxon>
        <taxon>Pezizomycotina</taxon>
        <taxon>Leotiomycetes</taxon>
        <taxon>Helotiales</taxon>
        <taxon>Dermateaceae</taxon>
        <taxon>Coleophoma</taxon>
    </lineage>
</organism>
<evidence type="ECO:0000256" key="1">
    <source>
        <dbReference type="ARBA" id="ARBA00022723"/>
    </source>
</evidence>
<dbReference type="STRING" id="1849047.A0A3D8QJP4"/>
<reference evidence="7 8" key="1">
    <citation type="journal article" date="2018" name="IMA Fungus">
        <title>IMA Genome-F 9: Draft genome sequence of Annulohypoxylon stygium, Aspergillus mulundensis, Berkeleyomyces basicola (syn. Thielaviopsis basicola), Ceratocystis smalleyi, two Cercospora beticola strains, Coleophoma cylindrospora, Fusarium fracticaudum, Phialophora cf. hyalina, and Morchella septimelata.</title>
        <authorList>
            <person name="Wingfield B.D."/>
            <person name="Bills G.F."/>
            <person name="Dong Y."/>
            <person name="Huang W."/>
            <person name="Nel W.J."/>
            <person name="Swalarsk-Parry B.S."/>
            <person name="Vaghefi N."/>
            <person name="Wilken P.M."/>
            <person name="An Z."/>
            <person name="de Beer Z.W."/>
            <person name="De Vos L."/>
            <person name="Chen L."/>
            <person name="Duong T.A."/>
            <person name="Gao Y."/>
            <person name="Hammerbacher A."/>
            <person name="Kikkert J.R."/>
            <person name="Li Y."/>
            <person name="Li H."/>
            <person name="Li K."/>
            <person name="Li Q."/>
            <person name="Liu X."/>
            <person name="Ma X."/>
            <person name="Naidoo K."/>
            <person name="Pethybridge S.J."/>
            <person name="Sun J."/>
            <person name="Steenkamp E.T."/>
            <person name="van der Nest M.A."/>
            <person name="van Wyk S."/>
            <person name="Wingfield M.J."/>
            <person name="Xiong C."/>
            <person name="Yue Q."/>
            <person name="Zhang X."/>
        </authorList>
    </citation>
    <scope>NUCLEOTIDE SEQUENCE [LARGE SCALE GENOMIC DNA]</scope>
    <source>
        <strain evidence="7 8">BP6252</strain>
    </source>
</reference>
<keyword evidence="3" id="KW-0805">Transcription regulation</keyword>
<proteinExistence type="predicted"/>
<keyword evidence="2" id="KW-0862">Zinc</keyword>